<dbReference type="InterPro" id="IPR006336">
    <property type="entry name" value="GCS2"/>
</dbReference>
<gene>
    <name evidence="1" type="ORF">EGH21_01535</name>
</gene>
<reference evidence="1 2" key="1">
    <citation type="submission" date="2021-06" db="EMBL/GenBank/DDBJ databases">
        <title>Halomicroarcula sp. a new haloarchaeum isolated from saline soil.</title>
        <authorList>
            <person name="Duran-Viseras A."/>
            <person name="Sanchez-Porro C."/>
            <person name="Ventosa A."/>
        </authorList>
    </citation>
    <scope>NUCLEOTIDE SEQUENCE [LARGE SCALE GENOMIC DNA]</scope>
    <source>
        <strain evidence="1 2">F13</strain>
    </source>
</reference>
<organism evidence="1 2">
    <name type="scientific">Haloarcula rubra</name>
    <dbReference type="NCBI Taxonomy" id="2487747"/>
    <lineage>
        <taxon>Archaea</taxon>
        <taxon>Methanobacteriati</taxon>
        <taxon>Methanobacteriota</taxon>
        <taxon>Stenosarchaea group</taxon>
        <taxon>Halobacteria</taxon>
        <taxon>Halobacteriales</taxon>
        <taxon>Haloarculaceae</taxon>
        <taxon>Haloarcula</taxon>
    </lineage>
</organism>
<proteinExistence type="predicted"/>
<dbReference type="SUPFAM" id="SSF55931">
    <property type="entry name" value="Glutamine synthetase/guanido kinase"/>
    <property type="match status" value="1"/>
</dbReference>
<dbReference type="Pfam" id="PF04107">
    <property type="entry name" value="GCS2"/>
    <property type="match status" value="1"/>
</dbReference>
<dbReference type="RefSeq" id="WP_220616711.1">
    <property type="nucleotide sequence ID" value="NZ_RKLR01000001.1"/>
</dbReference>
<dbReference type="PANTHER" id="PTHR36510:SF1">
    <property type="entry name" value="GLUTAMATE--CYSTEINE LIGASE 2-RELATED"/>
    <property type="match status" value="1"/>
</dbReference>
<accession>A0AAW4PMP3</accession>
<protein>
    <submittedName>
        <fullName evidence="1">Glutamate--cysteine ligase</fullName>
    </submittedName>
</protein>
<dbReference type="Proteomes" id="UP001430377">
    <property type="component" value="Unassembled WGS sequence"/>
</dbReference>
<dbReference type="Gene3D" id="3.30.590.20">
    <property type="match status" value="1"/>
</dbReference>
<keyword evidence="1" id="KW-0436">Ligase</keyword>
<dbReference type="GO" id="GO:0004357">
    <property type="term" value="F:glutamate-cysteine ligase activity"/>
    <property type="evidence" value="ECO:0007669"/>
    <property type="project" value="InterPro"/>
</dbReference>
<sequence length="375" mass="42186">MSSREPIRRSIEVEYWVIDEEGRLVDPDGLVDATPGAEREFVRPMLEVKTTPCETTGELRTELFRRVRRVLRRADELDKHLVPLATPLHASAVRELPSDRTRIQNAVVGDDFEYVRHCAGTHVHVEQIPGRTVDQLNTLIALDPALALVNSARHFRGSPVANGARSELYRRMAYDSLPNQGTLWPYVENTAEYRVRLRRCYDAFLHSSLDTDFDRDTVESAFDPESAVWTPVQLRNEFSTVEWRSPDTAVPSQVVRLADDVVSVVERLRDVDLQIRDEPTDDAVGLGDDVVTLPAFETVTEHVDAAISHGLDSASLRSYLDTFGFDLSGYDPVSATLDAETISVAAARDLRLEHAERLERDIQRSSPAHRLSDGF</sequence>
<dbReference type="InterPro" id="IPR050141">
    <property type="entry name" value="GCL_type2/YbdK_subfam"/>
</dbReference>
<dbReference type="AlphaFoldDB" id="A0AAW4PMP3"/>
<evidence type="ECO:0000313" key="2">
    <source>
        <dbReference type="Proteomes" id="UP001430377"/>
    </source>
</evidence>
<comment type="caution">
    <text evidence="1">The sequence shown here is derived from an EMBL/GenBank/DDBJ whole genome shotgun (WGS) entry which is preliminary data.</text>
</comment>
<dbReference type="EMBL" id="RKLR01000001">
    <property type="protein sequence ID" value="MBX0321703.1"/>
    <property type="molecule type" value="Genomic_DNA"/>
</dbReference>
<evidence type="ECO:0000313" key="1">
    <source>
        <dbReference type="EMBL" id="MBX0321703.1"/>
    </source>
</evidence>
<name>A0AAW4PMP3_9EURY</name>
<dbReference type="PANTHER" id="PTHR36510">
    <property type="entry name" value="GLUTAMATE--CYSTEINE LIGASE 2-RELATED"/>
    <property type="match status" value="1"/>
</dbReference>
<dbReference type="InterPro" id="IPR014746">
    <property type="entry name" value="Gln_synth/guanido_kin_cat_dom"/>
</dbReference>
<dbReference type="GO" id="GO:0042398">
    <property type="term" value="P:modified amino acid biosynthetic process"/>
    <property type="evidence" value="ECO:0007669"/>
    <property type="project" value="InterPro"/>
</dbReference>
<keyword evidence="2" id="KW-1185">Reference proteome</keyword>